<dbReference type="PANTHER" id="PTHR33116">
    <property type="entry name" value="REVERSE TRANSCRIPTASE ZINC-BINDING DOMAIN-CONTAINING PROTEIN-RELATED-RELATED"/>
    <property type="match status" value="1"/>
</dbReference>
<dbReference type="OrthoDB" id="1750433at2759"/>
<accession>A0A9J5ZUJ3</accession>
<sequence length="186" mass="21473">MSRQYPQVNHLAFADDIILFFNGCKKTIKLMGQNQELPQDCQGSQGCRIFFFPIRYLGCPLFTGRTRISHCSELIESITNMTKGWQSKFLSTGGKAILIKHVLQAIPLHLLATIHSPKAMCYPYQEGGAQFRRLKDICKAFIAKTWWNLRMGASLCKDFMIEKYYQSTHPLMKHRRPGQSHNWKAM</sequence>
<proteinExistence type="predicted"/>
<gene>
    <name evidence="1" type="ORF">H5410_015821</name>
</gene>
<comment type="caution">
    <text evidence="1">The sequence shown here is derived from an EMBL/GenBank/DDBJ whole genome shotgun (WGS) entry which is preliminary data.</text>
</comment>
<dbReference type="EMBL" id="JACXVP010000003">
    <property type="protein sequence ID" value="KAG5615997.1"/>
    <property type="molecule type" value="Genomic_DNA"/>
</dbReference>
<evidence type="ECO:0000313" key="1">
    <source>
        <dbReference type="EMBL" id="KAG5615997.1"/>
    </source>
</evidence>
<reference evidence="1 2" key="1">
    <citation type="submission" date="2020-09" db="EMBL/GenBank/DDBJ databases">
        <title>De no assembly of potato wild relative species, Solanum commersonii.</title>
        <authorList>
            <person name="Cho K."/>
        </authorList>
    </citation>
    <scope>NUCLEOTIDE SEQUENCE [LARGE SCALE GENOMIC DNA]</scope>
    <source>
        <strain evidence="1">LZ3.2</strain>
        <tissue evidence="1">Leaf</tissue>
    </source>
</reference>
<organism evidence="1 2">
    <name type="scientific">Solanum commersonii</name>
    <name type="common">Commerson's wild potato</name>
    <name type="synonym">Commerson's nightshade</name>
    <dbReference type="NCBI Taxonomy" id="4109"/>
    <lineage>
        <taxon>Eukaryota</taxon>
        <taxon>Viridiplantae</taxon>
        <taxon>Streptophyta</taxon>
        <taxon>Embryophyta</taxon>
        <taxon>Tracheophyta</taxon>
        <taxon>Spermatophyta</taxon>
        <taxon>Magnoliopsida</taxon>
        <taxon>eudicotyledons</taxon>
        <taxon>Gunneridae</taxon>
        <taxon>Pentapetalae</taxon>
        <taxon>asterids</taxon>
        <taxon>lamiids</taxon>
        <taxon>Solanales</taxon>
        <taxon>Solanaceae</taxon>
        <taxon>Solanoideae</taxon>
        <taxon>Solaneae</taxon>
        <taxon>Solanum</taxon>
    </lineage>
</organism>
<name>A0A9J5ZUJ3_SOLCO</name>
<evidence type="ECO:0000313" key="2">
    <source>
        <dbReference type="Proteomes" id="UP000824120"/>
    </source>
</evidence>
<protein>
    <recommendedName>
        <fullName evidence="3">Reverse transcriptase domain-containing protein</fullName>
    </recommendedName>
</protein>
<dbReference type="Proteomes" id="UP000824120">
    <property type="component" value="Chromosome 3"/>
</dbReference>
<evidence type="ECO:0008006" key="3">
    <source>
        <dbReference type="Google" id="ProtNLM"/>
    </source>
</evidence>
<dbReference type="PANTHER" id="PTHR33116:SF82">
    <property type="entry name" value="RNASE H FAMILY PROTEIN"/>
    <property type="match status" value="1"/>
</dbReference>
<dbReference type="AlphaFoldDB" id="A0A9J5ZUJ3"/>
<keyword evidence="2" id="KW-1185">Reference proteome</keyword>